<accession>A0A1M4SSI2</accession>
<name>A0A1M4SSI2_9FIRM</name>
<sequence length="40" mass="4595">MENCLIQRVDNTLLNMGMSTLKHPILYNCPIGLRFEISES</sequence>
<dbReference type="AlphaFoldDB" id="A0A1M4SSI2"/>
<gene>
    <name evidence="1" type="ORF">SAMN02745784_00471</name>
</gene>
<keyword evidence="2" id="KW-1185">Reference proteome</keyword>
<organism evidence="1 2">
    <name type="scientific">Tissierella praeacuta DSM 18095</name>
    <dbReference type="NCBI Taxonomy" id="1123404"/>
    <lineage>
        <taxon>Bacteria</taxon>
        <taxon>Bacillati</taxon>
        <taxon>Bacillota</taxon>
        <taxon>Tissierellia</taxon>
        <taxon>Tissierellales</taxon>
        <taxon>Tissierellaceae</taxon>
        <taxon>Tissierella</taxon>
    </lineage>
</organism>
<protein>
    <submittedName>
        <fullName evidence="1">Uncharacterized protein</fullName>
    </submittedName>
</protein>
<evidence type="ECO:0000313" key="1">
    <source>
        <dbReference type="EMBL" id="SHE35146.1"/>
    </source>
</evidence>
<dbReference type="Proteomes" id="UP000184114">
    <property type="component" value="Unassembled WGS sequence"/>
</dbReference>
<proteinExistence type="predicted"/>
<evidence type="ECO:0000313" key="2">
    <source>
        <dbReference type="Proteomes" id="UP000184114"/>
    </source>
</evidence>
<dbReference type="EMBL" id="FQTY01000001">
    <property type="protein sequence ID" value="SHE35146.1"/>
    <property type="molecule type" value="Genomic_DNA"/>
</dbReference>
<reference evidence="2" key="1">
    <citation type="submission" date="2016-11" db="EMBL/GenBank/DDBJ databases">
        <authorList>
            <person name="Varghese N."/>
            <person name="Submissions S."/>
        </authorList>
    </citation>
    <scope>NUCLEOTIDE SEQUENCE [LARGE SCALE GENOMIC DNA]</scope>
    <source>
        <strain evidence="2">DSM 18095</strain>
    </source>
</reference>